<evidence type="ECO:0000313" key="5">
    <source>
        <dbReference type="EMBL" id="KAL0636711.1"/>
    </source>
</evidence>
<dbReference type="InterPro" id="IPR051648">
    <property type="entry name" value="CWI-Assembly_Regulator"/>
</dbReference>
<reference evidence="5 6" key="1">
    <citation type="submission" date="2024-02" db="EMBL/GenBank/DDBJ databases">
        <title>Discinaceae phylogenomics.</title>
        <authorList>
            <person name="Dirks A.C."/>
            <person name="James T.Y."/>
        </authorList>
    </citation>
    <scope>NUCLEOTIDE SEQUENCE [LARGE SCALE GENOMIC DNA]</scope>
    <source>
        <strain evidence="5 6">ACD0624</strain>
    </source>
</reference>
<feature type="chain" id="PRO_5047404293" evidence="4">
    <location>
        <begin position="21"/>
        <end position="390"/>
    </location>
</feature>
<keyword evidence="6" id="KW-1185">Reference proteome</keyword>
<gene>
    <name evidence="5" type="primary">ecm33</name>
    <name evidence="5" type="ORF">Q9L58_004319</name>
</gene>
<accession>A0ABR3GLA6</accession>
<comment type="subcellular location">
    <subcellularLocation>
        <location evidence="1">Cell envelope</location>
    </subcellularLocation>
</comment>
<dbReference type="PANTHER" id="PTHR31018">
    <property type="entry name" value="SPORULATION-SPECIFIC PROTEIN-RELATED"/>
    <property type="match status" value="1"/>
</dbReference>
<dbReference type="PANTHER" id="PTHR31018:SF3">
    <property type="entry name" value="RECEPTOR PROTEIN-TYROSINE KINASE"/>
    <property type="match status" value="1"/>
</dbReference>
<evidence type="ECO:0000256" key="4">
    <source>
        <dbReference type="SAM" id="SignalP"/>
    </source>
</evidence>
<dbReference type="EMBL" id="JBBBZM010000045">
    <property type="protein sequence ID" value="KAL0636711.1"/>
    <property type="molecule type" value="Genomic_DNA"/>
</dbReference>
<sequence length="390" mass="40645">MPSLRTLFLSSLAVAGVTNAATCKNDYSIDSDGDVSKLVGCDTVTGSITVGSNVGMLEMPDVQVIQGDFNVKGAAGLVSISAASLRTISGGFNLQGLIILQTLSCPQLTKVGTINWVTLPALRALEFTAEVTECAEVLITDTLLSSLDGINLQTCNIFNVNNNKQLKTVNVALGNVTNALSVEFNSKNVDVSFPNLVWARNITVRDAGTASFPKLSYVNQTIAFINNTFESVSFPALTQVGQSFTFNSNTKLTNITADDLETIGGTFQLANNTKLVVIDGFKSLTTVEGSIDFSGSFTNASLPVLDDVRGGFNVQTTAEFSCTQFDGYHSNGVIKGDGYKCAGKLDEAKSATGGASTSGKGGKSDDGSAATRAGVSVLALFAAVAAMLVL</sequence>
<dbReference type="SUPFAM" id="SSF52058">
    <property type="entry name" value="L domain-like"/>
    <property type="match status" value="2"/>
</dbReference>
<feature type="signal peptide" evidence="4">
    <location>
        <begin position="1"/>
        <end position="20"/>
    </location>
</feature>
<evidence type="ECO:0000256" key="2">
    <source>
        <dbReference type="ARBA" id="ARBA00022729"/>
    </source>
</evidence>
<name>A0ABR3GLA6_9PEZI</name>
<evidence type="ECO:0000256" key="1">
    <source>
        <dbReference type="ARBA" id="ARBA00004196"/>
    </source>
</evidence>
<comment type="caution">
    <text evidence="5">The sequence shown here is derived from an EMBL/GenBank/DDBJ whole genome shotgun (WGS) entry which is preliminary data.</text>
</comment>
<protein>
    <submittedName>
        <fullName evidence="5">Cell wall protein Ecm33</fullName>
    </submittedName>
</protein>
<evidence type="ECO:0000256" key="3">
    <source>
        <dbReference type="ARBA" id="ARBA00023180"/>
    </source>
</evidence>
<evidence type="ECO:0000313" key="6">
    <source>
        <dbReference type="Proteomes" id="UP001447188"/>
    </source>
</evidence>
<keyword evidence="2 4" id="KW-0732">Signal</keyword>
<proteinExistence type="predicted"/>
<keyword evidence="3" id="KW-0325">Glycoprotein</keyword>
<dbReference type="Proteomes" id="UP001447188">
    <property type="component" value="Unassembled WGS sequence"/>
</dbReference>
<organism evidence="5 6">
    <name type="scientific">Discina gigas</name>
    <dbReference type="NCBI Taxonomy" id="1032678"/>
    <lineage>
        <taxon>Eukaryota</taxon>
        <taxon>Fungi</taxon>
        <taxon>Dikarya</taxon>
        <taxon>Ascomycota</taxon>
        <taxon>Pezizomycotina</taxon>
        <taxon>Pezizomycetes</taxon>
        <taxon>Pezizales</taxon>
        <taxon>Discinaceae</taxon>
        <taxon>Discina</taxon>
    </lineage>
</organism>